<dbReference type="EMBL" id="JAJEPR010000006">
    <property type="protein sequence ID" value="MCC2189315.1"/>
    <property type="molecule type" value="Genomic_DNA"/>
</dbReference>
<feature type="signal peptide" evidence="1">
    <location>
        <begin position="1"/>
        <end position="24"/>
    </location>
</feature>
<feature type="chain" id="PRO_5041963320" evidence="1">
    <location>
        <begin position="25"/>
        <end position="553"/>
    </location>
</feature>
<dbReference type="PANTHER" id="PTHR43649:SF12">
    <property type="entry name" value="DIACETYLCHITOBIOSE BINDING PROTEIN DASA"/>
    <property type="match status" value="1"/>
</dbReference>
<comment type="caution">
    <text evidence="2">The sequence shown here is derived from an EMBL/GenBank/DDBJ whole genome shotgun (WGS) entry which is preliminary data.</text>
</comment>
<organism evidence="2 3">
    <name type="scientific">Fusicatenibacter faecihominis</name>
    <dbReference type="NCBI Taxonomy" id="2881276"/>
    <lineage>
        <taxon>Bacteria</taxon>
        <taxon>Bacillati</taxon>
        <taxon>Bacillota</taxon>
        <taxon>Clostridia</taxon>
        <taxon>Lachnospirales</taxon>
        <taxon>Lachnospiraceae</taxon>
        <taxon>Fusicatenibacter</taxon>
    </lineage>
</organism>
<dbReference type="AlphaFoldDB" id="A0AAE3J680"/>
<dbReference type="PANTHER" id="PTHR43649">
    <property type="entry name" value="ARABINOSE-BINDING PROTEIN-RELATED"/>
    <property type="match status" value="1"/>
</dbReference>
<evidence type="ECO:0000313" key="3">
    <source>
        <dbReference type="Proteomes" id="UP001197875"/>
    </source>
</evidence>
<dbReference type="RefSeq" id="WP_227614686.1">
    <property type="nucleotide sequence ID" value="NZ_JAJEPR010000006.1"/>
</dbReference>
<dbReference type="Pfam" id="PF01547">
    <property type="entry name" value="SBP_bac_1"/>
    <property type="match status" value="1"/>
</dbReference>
<protein>
    <submittedName>
        <fullName evidence="2">Extracellular solute-binding protein</fullName>
    </submittedName>
</protein>
<gene>
    <name evidence="2" type="ORF">LKD71_05715</name>
</gene>
<keyword evidence="1" id="KW-0732">Signal</keyword>
<proteinExistence type="predicted"/>
<name>A0AAE3J680_9FIRM</name>
<dbReference type="SUPFAM" id="SSF53850">
    <property type="entry name" value="Periplasmic binding protein-like II"/>
    <property type="match status" value="1"/>
</dbReference>
<dbReference type="Proteomes" id="UP001197875">
    <property type="component" value="Unassembled WGS sequence"/>
</dbReference>
<evidence type="ECO:0000313" key="2">
    <source>
        <dbReference type="EMBL" id="MCC2189315.1"/>
    </source>
</evidence>
<reference evidence="2 3" key="1">
    <citation type="submission" date="2021-10" db="EMBL/GenBank/DDBJ databases">
        <title>Anaerobic single-cell dispensing facilitates the cultivation of human gut bacteria.</title>
        <authorList>
            <person name="Afrizal A."/>
        </authorList>
    </citation>
    <scope>NUCLEOTIDE SEQUENCE [LARGE SCALE GENOMIC DNA]</scope>
    <source>
        <strain evidence="2 3">CLA-AA-H277</strain>
    </source>
</reference>
<evidence type="ECO:0000256" key="1">
    <source>
        <dbReference type="SAM" id="SignalP"/>
    </source>
</evidence>
<dbReference type="InterPro" id="IPR006059">
    <property type="entry name" value="SBP"/>
</dbReference>
<accession>A0AAE3J680</accession>
<dbReference type="Gene3D" id="3.40.190.10">
    <property type="entry name" value="Periplasmic binding protein-like II"/>
    <property type="match status" value="3"/>
</dbReference>
<sequence length="553" mass="61632">MKRKMVILSLACLMALSGATGVHAEENLPVDESGAVSPLGKYEDPVTVEIVQSINPTITMPEGDSATDNYYTRFIKDNMNIDISVKWSASSSDYNEKLNLAIAANDIPDILVVNEQQFRKLAQSDMLEDLTDYYDTYACDIIKQNIDSTDGKALENATYDSKLLALPSVQVEADGYVLMWIRQDWLDELGLEAPTTIEELETVAKAFVDNKMGGENTIGIVGPTINGAVYNTFLSTNNLNNLDGIFQAYQAYPGYWVQDEEGKAVYGSTTEQTKEALAELNKMYEDGILDQELGVRKDADEAWKSGKVGILFSPWWHGYNVKDGIANEPDMEWKAYAAPLAADGQWYAKLAGVGGSYCVVRKGYEHPEAAFLLNNYLRVNEGTFQSETDLDLSYYPGRVVITPLDENTYSVQALNAEMKGEEVPEFDPLNYKLLQADLAALPDCLEAPYDDMSIEKWNTDNTNFGRLYSLLMGSSAVEEASAEGIVNKVYSITYTQTETMERKWTNLKKKEDETFLKIIIGEEPIEAFDTFVEEWNAEGGAEITEEVQALTEK</sequence>
<dbReference type="InterPro" id="IPR050490">
    <property type="entry name" value="Bact_solute-bd_prot1"/>
</dbReference>
<keyword evidence="3" id="KW-1185">Reference proteome</keyword>